<dbReference type="PRINTS" id="PR00812">
    <property type="entry name" value="BCTERIALGSPF"/>
</dbReference>
<comment type="caution">
    <text evidence="9">The sequence shown here is derived from an EMBL/GenBank/DDBJ whole genome shotgun (WGS) entry which is preliminary data.</text>
</comment>
<keyword evidence="10" id="KW-1185">Reference proteome</keyword>
<evidence type="ECO:0000256" key="2">
    <source>
        <dbReference type="ARBA" id="ARBA00005745"/>
    </source>
</evidence>
<reference evidence="9 10" key="1">
    <citation type="submission" date="2015-01" db="EMBL/GenBank/DDBJ databases">
        <title>Genome Assembly of Bacillus badius MTCC 1458.</title>
        <authorList>
            <person name="Verma A."/>
            <person name="Khatri I."/>
            <person name="Mual P."/>
            <person name="Subramanian S."/>
            <person name="Krishnamurthi S."/>
        </authorList>
    </citation>
    <scope>NUCLEOTIDE SEQUENCE [LARGE SCALE GENOMIC DNA]</scope>
    <source>
        <strain evidence="9 10">MTCC 1458</strain>
    </source>
</reference>
<dbReference type="Pfam" id="PF00482">
    <property type="entry name" value="T2SSF"/>
    <property type="match status" value="2"/>
</dbReference>
<evidence type="ECO:0000256" key="3">
    <source>
        <dbReference type="ARBA" id="ARBA00022475"/>
    </source>
</evidence>
<dbReference type="Gene3D" id="1.20.81.30">
    <property type="entry name" value="Type II secretion system (T2SS), domain F"/>
    <property type="match status" value="2"/>
</dbReference>
<evidence type="ECO:0000259" key="8">
    <source>
        <dbReference type="Pfam" id="PF00482"/>
    </source>
</evidence>
<protein>
    <submittedName>
        <fullName evidence="9">Late competence protein ComGB, access of DNA to ComEA</fullName>
    </submittedName>
</protein>
<dbReference type="EMBL" id="JXLP01000002">
    <property type="protein sequence ID" value="KIL79721.1"/>
    <property type="molecule type" value="Genomic_DNA"/>
</dbReference>
<keyword evidence="4 7" id="KW-0812">Transmembrane</keyword>
<evidence type="ECO:0000256" key="7">
    <source>
        <dbReference type="SAM" id="Phobius"/>
    </source>
</evidence>
<evidence type="ECO:0000256" key="6">
    <source>
        <dbReference type="ARBA" id="ARBA00023136"/>
    </source>
</evidence>
<dbReference type="NCBIfam" id="NF041012">
    <property type="entry name" value="T4P_ComGB"/>
    <property type="match status" value="1"/>
</dbReference>
<evidence type="ECO:0000313" key="9">
    <source>
        <dbReference type="EMBL" id="KIL79721.1"/>
    </source>
</evidence>
<proteinExistence type="inferred from homology"/>
<dbReference type="PANTHER" id="PTHR30012:SF0">
    <property type="entry name" value="TYPE II SECRETION SYSTEM PROTEIN F-RELATED"/>
    <property type="match status" value="1"/>
</dbReference>
<name>A0ABR5AYB8_BACBA</name>
<evidence type="ECO:0000256" key="5">
    <source>
        <dbReference type="ARBA" id="ARBA00022989"/>
    </source>
</evidence>
<organism evidence="9 10">
    <name type="scientific">Bacillus badius</name>
    <dbReference type="NCBI Taxonomy" id="1455"/>
    <lineage>
        <taxon>Bacteria</taxon>
        <taxon>Bacillati</taxon>
        <taxon>Bacillota</taxon>
        <taxon>Bacilli</taxon>
        <taxon>Bacillales</taxon>
        <taxon>Bacillaceae</taxon>
        <taxon>Pseudobacillus</taxon>
    </lineage>
</organism>
<dbReference type="InterPro" id="IPR047692">
    <property type="entry name" value="T4P_ComGB"/>
</dbReference>
<dbReference type="InterPro" id="IPR042094">
    <property type="entry name" value="T2SS_GspF_sf"/>
</dbReference>
<gene>
    <name evidence="9" type="ORF">SD77_2175</name>
</gene>
<dbReference type="Proteomes" id="UP000031982">
    <property type="component" value="Unassembled WGS sequence"/>
</dbReference>
<keyword evidence="6 7" id="KW-0472">Membrane</keyword>
<evidence type="ECO:0000256" key="1">
    <source>
        <dbReference type="ARBA" id="ARBA00004651"/>
    </source>
</evidence>
<feature type="domain" description="Type II secretion system protein GspF" evidence="8">
    <location>
        <begin position="186"/>
        <end position="308"/>
    </location>
</feature>
<evidence type="ECO:0000313" key="10">
    <source>
        <dbReference type="Proteomes" id="UP000031982"/>
    </source>
</evidence>
<feature type="transmembrane region" description="Helical" evidence="7">
    <location>
        <begin position="285"/>
        <end position="305"/>
    </location>
</feature>
<evidence type="ECO:0000256" key="4">
    <source>
        <dbReference type="ARBA" id="ARBA00022692"/>
    </source>
</evidence>
<keyword evidence="5 7" id="KW-1133">Transmembrane helix</keyword>
<feature type="transmembrane region" description="Helical" evidence="7">
    <location>
        <begin position="168"/>
        <end position="186"/>
    </location>
</feature>
<comment type="similarity">
    <text evidence="2">Belongs to the GSP F family.</text>
</comment>
<accession>A0ABR5AYB8</accession>
<keyword evidence="3" id="KW-1003">Cell membrane</keyword>
<feature type="transmembrane region" description="Helical" evidence="7">
    <location>
        <begin position="83"/>
        <end position="101"/>
    </location>
</feature>
<dbReference type="InterPro" id="IPR003004">
    <property type="entry name" value="GspF/PilC"/>
</dbReference>
<dbReference type="InterPro" id="IPR018076">
    <property type="entry name" value="T2SS_GspF_dom"/>
</dbReference>
<sequence>MSAALEFLLINFDRNHRESIHSLRAELNAGTPLHEILHLLDFPSMICLQVYFAEKHGRLPETLIQAGEHWKKTEQAKEKLTKLLQYPLFLLFLLFLLLFLLKHFLMPRLEDLYAALNFSPEGSTLLFMAFLQKGPSLILLAAAGCAAASLSYFFNYQRQTPQIKINRLMKIPVLSTFFALFFPRLFAKEVSYLLESGFAVNEVLLILQEQTVHPMMKHVAAGINGYLVTGHSLAEAAEQVSCFVPQLPRIMRHGEANSRLAQELLLFSQFCETLLEKKIKKGLAILQPAIFLFVGLVVIAIYLSVMLPMFQMIGSV</sequence>
<feature type="transmembrane region" description="Helical" evidence="7">
    <location>
        <begin position="137"/>
        <end position="156"/>
    </location>
</feature>
<dbReference type="PANTHER" id="PTHR30012">
    <property type="entry name" value="GENERAL SECRETION PATHWAY PROTEIN"/>
    <property type="match status" value="1"/>
</dbReference>
<comment type="subcellular location">
    <subcellularLocation>
        <location evidence="1">Cell membrane</location>
        <topology evidence="1">Multi-pass membrane protein</topology>
    </subcellularLocation>
</comment>
<feature type="domain" description="Type II secretion system protein GspF" evidence="8">
    <location>
        <begin position="3"/>
        <end position="107"/>
    </location>
</feature>